<proteinExistence type="inferred from homology"/>
<dbReference type="Proteomes" id="UP000199165">
    <property type="component" value="Unassembled WGS sequence"/>
</dbReference>
<dbReference type="AlphaFoldDB" id="A0A1I6YGE6"/>
<dbReference type="SUPFAM" id="SSF51735">
    <property type="entry name" value="NAD(P)-binding Rossmann-fold domains"/>
    <property type="match status" value="1"/>
</dbReference>
<dbReference type="EMBL" id="FPAT01000002">
    <property type="protein sequence ID" value="SFT49387.1"/>
    <property type="molecule type" value="Genomic_DNA"/>
</dbReference>
<keyword evidence="5" id="KW-0560">Oxidoreductase</keyword>
<comment type="cofactor">
    <cofactor evidence="1">
        <name>Zn(2+)</name>
        <dbReference type="ChEBI" id="CHEBI:29105"/>
    </cofactor>
</comment>
<dbReference type="InterPro" id="IPR036291">
    <property type="entry name" value="NAD(P)-bd_dom_sf"/>
</dbReference>
<evidence type="ECO:0000259" key="6">
    <source>
        <dbReference type="Pfam" id="PF08240"/>
    </source>
</evidence>
<name>A0A1I6YGE6_9ACTN</name>
<evidence type="ECO:0000313" key="8">
    <source>
        <dbReference type="Proteomes" id="UP000199165"/>
    </source>
</evidence>
<evidence type="ECO:0000256" key="1">
    <source>
        <dbReference type="ARBA" id="ARBA00001947"/>
    </source>
</evidence>
<protein>
    <submittedName>
        <fullName evidence="7">Alcohol dehydrogenase GroES-like domain-containing protein</fullName>
    </submittedName>
</protein>
<dbReference type="PANTHER" id="PTHR43350:SF19">
    <property type="entry name" value="D-GULOSIDE 3-DEHYDROGENASE"/>
    <property type="match status" value="1"/>
</dbReference>
<evidence type="ECO:0000256" key="4">
    <source>
        <dbReference type="ARBA" id="ARBA00022833"/>
    </source>
</evidence>
<dbReference type="STRING" id="995060.SAMN04487904_102504"/>
<evidence type="ECO:0000256" key="5">
    <source>
        <dbReference type="ARBA" id="ARBA00023002"/>
    </source>
</evidence>
<comment type="similarity">
    <text evidence="2">Belongs to the zinc-containing alcohol dehydrogenase family.</text>
</comment>
<dbReference type="SUPFAM" id="SSF50129">
    <property type="entry name" value="GroES-like"/>
    <property type="match status" value="1"/>
</dbReference>
<organism evidence="7 8">
    <name type="scientific">Actinopolyspora righensis</name>
    <dbReference type="NCBI Taxonomy" id="995060"/>
    <lineage>
        <taxon>Bacteria</taxon>
        <taxon>Bacillati</taxon>
        <taxon>Actinomycetota</taxon>
        <taxon>Actinomycetes</taxon>
        <taxon>Actinopolysporales</taxon>
        <taxon>Actinopolysporaceae</taxon>
        <taxon>Actinopolyspora</taxon>
        <taxon>Actinopolyspora alba group</taxon>
    </lineage>
</organism>
<reference evidence="8" key="1">
    <citation type="submission" date="2016-10" db="EMBL/GenBank/DDBJ databases">
        <authorList>
            <person name="Varghese N."/>
            <person name="Submissions S."/>
        </authorList>
    </citation>
    <scope>NUCLEOTIDE SEQUENCE [LARGE SCALE GENOMIC DNA]</scope>
    <source>
        <strain evidence="8">DSM 45501</strain>
    </source>
</reference>
<keyword evidence="8" id="KW-1185">Reference proteome</keyword>
<feature type="domain" description="Alcohol dehydrogenase-like N-terminal" evidence="6">
    <location>
        <begin position="31"/>
        <end position="94"/>
    </location>
</feature>
<sequence length="378" mass="39797">MTGNAQPRNNALVRAGARVTVRQRPTPVPAAGELVVATEVAGLCGTDIQILRGSRKESASVLGHEGIATVVSVGEGIRDSFSPGDAVVINPTHPNDPGFLLGHNVDGLLQRRTLVPATATRAGLVLGLDRRPEAELAALVEPLAVVNYALRALSRFRPSTLLVVGDGTIGQLAVRSAARWATTVKRTVLVHHGESGRQWTLRSGLPPDDSLVDGEDMTGVLREGPVGVLLATPRESTGPCLERVLRSVGDGSVIDVIGGVPPGLTVKSLPGTDLAGIRAANLAGRPDVPLTAERTATTGSRINLFGHRGVSNAHLGTAVSELVRSPERYRELITHIGDLEYASRIMSDLARGNERIADGRRVIKLAVRVSPTCRKGDD</sequence>
<dbReference type="InterPro" id="IPR013154">
    <property type="entry name" value="ADH-like_N"/>
</dbReference>
<dbReference type="InterPro" id="IPR011032">
    <property type="entry name" value="GroES-like_sf"/>
</dbReference>
<dbReference type="Gene3D" id="3.90.180.10">
    <property type="entry name" value="Medium-chain alcohol dehydrogenases, catalytic domain"/>
    <property type="match status" value="2"/>
</dbReference>
<dbReference type="GO" id="GO:0046872">
    <property type="term" value="F:metal ion binding"/>
    <property type="evidence" value="ECO:0007669"/>
    <property type="project" value="UniProtKB-KW"/>
</dbReference>
<evidence type="ECO:0000313" key="7">
    <source>
        <dbReference type="EMBL" id="SFT49387.1"/>
    </source>
</evidence>
<keyword evidence="4" id="KW-0862">Zinc</keyword>
<dbReference type="Gene3D" id="3.40.50.720">
    <property type="entry name" value="NAD(P)-binding Rossmann-like Domain"/>
    <property type="match status" value="1"/>
</dbReference>
<accession>A0A1I6YGE6</accession>
<dbReference type="GO" id="GO:0016491">
    <property type="term" value="F:oxidoreductase activity"/>
    <property type="evidence" value="ECO:0007669"/>
    <property type="project" value="UniProtKB-KW"/>
</dbReference>
<dbReference type="Pfam" id="PF08240">
    <property type="entry name" value="ADH_N"/>
    <property type="match status" value="1"/>
</dbReference>
<dbReference type="RefSeq" id="WP_175529979.1">
    <property type="nucleotide sequence ID" value="NZ_FPAT01000002.1"/>
</dbReference>
<dbReference type="PANTHER" id="PTHR43350">
    <property type="entry name" value="NAD-DEPENDENT ALCOHOL DEHYDROGENASE"/>
    <property type="match status" value="1"/>
</dbReference>
<gene>
    <name evidence="7" type="ORF">SAMN04487904_102504</name>
</gene>
<evidence type="ECO:0000256" key="3">
    <source>
        <dbReference type="ARBA" id="ARBA00022723"/>
    </source>
</evidence>
<keyword evidence="3" id="KW-0479">Metal-binding</keyword>
<evidence type="ECO:0000256" key="2">
    <source>
        <dbReference type="ARBA" id="ARBA00008072"/>
    </source>
</evidence>